<feature type="transmembrane region" description="Helical" evidence="6">
    <location>
        <begin position="192"/>
        <end position="209"/>
    </location>
</feature>
<sequence>MGNTPDTAHHKPASALRAFLRQEASGGYVLMAAAALALVVANTPLAETYFAVLDHHLGFAVGPLALEESVLHWINDGLMAVFFLLVGLEIKREVLDGQLSRPSRVVLPGLAALGGVAAPALIYLAFNAAHPDSRAGWAIPSATDIAFALGVVALLGDRVPSSLKIFLTAIAIMDDLAAILIIAVFYTAQLHLEALMAAGGVMALLLAFNRLRITSLWPYLIAGLAMWFFVLESGVHATLAGVALAMFIPLRRSPGAPDDAASPLHRLEQALHKPTAFLIVPLFGFANAGLSFAGVSLASLADPVPLGVALGLFVGKQLGVFLTAAAIIKLGWAHMPRDASWGQLYGVAVLCGIGFTMSLFIGNLAFAQAHLIDQTKIGVLVGSLASALLGLAILRIVRRDGQRPD</sequence>
<evidence type="ECO:0000256" key="2">
    <source>
        <dbReference type="ARBA" id="ARBA00022475"/>
    </source>
</evidence>
<evidence type="ECO:0000256" key="4">
    <source>
        <dbReference type="ARBA" id="ARBA00022989"/>
    </source>
</evidence>
<comment type="caution">
    <text evidence="7">The sequence shown here is derived from an EMBL/GenBank/DDBJ whole genome shotgun (WGS) entry which is preliminary data.</text>
</comment>
<feature type="transmembrane region" description="Helical" evidence="6">
    <location>
        <begin position="27"/>
        <end position="50"/>
    </location>
</feature>
<comment type="subcellular location">
    <subcellularLocation>
        <location evidence="1">Cell inner membrane</location>
        <topology evidence="1">Multi-pass membrane protein</topology>
    </subcellularLocation>
    <subcellularLocation>
        <location evidence="6">Cell membrane</location>
        <topology evidence="6">Multi-pass membrane protein</topology>
    </subcellularLocation>
</comment>
<keyword evidence="5 6" id="KW-0472">Membrane</keyword>
<proteinExistence type="inferred from homology"/>
<dbReference type="Gene3D" id="1.20.1530.10">
    <property type="entry name" value="Na+/H+ antiporter like domain"/>
    <property type="match status" value="1"/>
</dbReference>
<dbReference type="EMBL" id="JBEPLU010000001">
    <property type="protein sequence ID" value="MET3525071.1"/>
    <property type="molecule type" value="Genomic_DNA"/>
</dbReference>
<evidence type="ECO:0000313" key="7">
    <source>
        <dbReference type="EMBL" id="MET3525071.1"/>
    </source>
</evidence>
<keyword evidence="6" id="KW-0406">Ion transport</keyword>
<feature type="transmembrane region" description="Helical" evidence="6">
    <location>
        <begin position="216"/>
        <end position="231"/>
    </location>
</feature>
<accession>A0ABV2EF95</accession>
<keyword evidence="6" id="KW-0050">Antiport</keyword>
<dbReference type="Proteomes" id="UP001549110">
    <property type="component" value="Unassembled WGS sequence"/>
</dbReference>
<keyword evidence="8" id="KW-1185">Reference proteome</keyword>
<feature type="transmembrane region" description="Helical" evidence="6">
    <location>
        <begin position="109"/>
        <end position="129"/>
    </location>
</feature>
<dbReference type="NCBIfam" id="NF007112">
    <property type="entry name" value="PRK09561.1"/>
    <property type="match status" value="1"/>
</dbReference>
<feature type="transmembrane region" description="Helical" evidence="6">
    <location>
        <begin position="377"/>
        <end position="397"/>
    </location>
</feature>
<dbReference type="RefSeq" id="WP_331932774.1">
    <property type="nucleotide sequence ID" value="NZ_JBEPLU010000001.1"/>
</dbReference>
<dbReference type="Pfam" id="PF06965">
    <property type="entry name" value="Na_H_antiport_1"/>
    <property type="match status" value="1"/>
</dbReference>
<name>A0ABV2EF95_9CAUL</name>
<evidence type="ECO:0000256" key="3">
    <source>
        <dbReference type="ARBA" id="ARBA00022692"/>
    </source>
</evidence>
<reference evidence="7 8" key="1">
    <citation type="submission" date="2024-06" db="EMBL/GenBank/DDBJ databases">
        <title>Genomic Encyclopedia of Type Strains, Phase IV (KMG-IV): sequencing the most valuable type-strain genomes for metagenomic binning, comparative biology and taxonomic classification.</title>
        <authorList>
            <person name="Goeker M."/>
        </authorList>
    </citation>
    <scope>NUCLEOTIDE SEQUENCE [LARGE SCALE GENOMIC DNA]</scope>
    <source>
        <strain evidence="7 8">DSM 17809</strain>
    </source>
</reference>
<dbReference type="PANTHER" id="PTHR30341">
    <property type="entry name" value="SODIUM ION/PROTON ANTIPORTER NHAA-RELATED"/>
    <property type="match status" value="1"/>
</dbReference>
<comment type="catalytic activity">
    <reaction evidence="6">
        <text>Na(+)(in) + 2 H(+)(out) = Na(+)(out) + 2 H(+)(in)</text>
        <dbReference type="Rhea" id="RHEA:29251"/>
        <dbReference type="ChEBI" id="CHEBI:15378"/>
        <dbReference type="ChEBI" id="CHEBI:29101"/>
    </reaction>
</comment>
<gene>
    <name evidence="6" type="primary">nhaA</name>
    <name evidence="7" type="ORF">ABID41_000166</name>
</gene>
<feature type="transmembrane region" description="Helical" evidence="6">
    <location>
        <begin position="306"/>
        <end position="332"/>
    </location>
</feature>
<keyword evidence="6" id="KW-0813">Transport</keyword>
<keyword evidence="6" id="KW-0915">Sodium</keyword>
<evidence type="ECO:0000256" key="1">
    <source>
        <dbReference type="ARBA" id="ARBA00004429"/>
    </source>
</evidence>
<dbReference type="InterPro" id="IPR004670">
    <property type="entry name" value="NhaA"/>
</dbReference>
<feature type="transmembrane region" description="Helical" evidence="6">
    <location>
        <begin position="275"/>
        <end position="300"/>
    </location>
</feature>
<feature type="transmembrane region" description="Helical" evidence="6">
    <location>
        <begin position="70"/>
        <end position="88"/>
    </location>
</feature>
<evidence type="ECO:0000313" key="8">
    <source>
        <dbReference type="Proteomes" id="UP001549110"/>
    </source>
</evidence>
<protein>
    <recommendedName>
        <fullName evidence="6">Na(+)/H(+) antiporter NhaA</fullName>
    </recommendedName>
    <alternativeName>
        <fullName evidence="6">Sodium/proton antiporter NhaA</fullName>
    </alternativeName>
</protein>
<dbReference type="NCBIfam" id="NF007111">
    <property type="entry name" value="PRK09560.1"/>
    <property type="match status" value="1"/>
</dbReference>
<organism evidence="7 8">
    <name type="scientific">Phenylobacterium koreense</name>
    <dbReference type="NCBI Taxonomy" id="266125"/>
    <lineage>
        <taxon>Bacteria</taxon>
        <taxon>Pseudomonadati</taxon>
        <taxon>Pseudomonadota</taxon>
        <taxon>Alphaproteobacteria</taxon>
        <taxon>Caulobacterales</taxon>
        <taxon>Caulobacteraceae</taxon>
        <taxon>Phenylobacterium</taxon>
    </lineage>
</organism>
<keyword evidence="3 6" id="KW-0812">Transmembrane</keyword>
<comment type="similarity">
    <text evidence="6">Belongs to the NhaA Na(+)/H(+) (TC 2.A.33) antiporter family.</text>
</comment>
<feature type="transmembrane region" description="Helical" evidence="6">
    <location>
        <begin position="344"/>
        <end position="365"/>
    </location>
</feature>
<dbReference type="HAMAP" id="MF_01844">
    <property type="entry name" value="NhaA"/>
    <property type="match status" value="1"/>
</dbReference>
<keyword evidence="6" id="KW-0739">Sodium transport</keyword>
<dbReference type="NCBIfam" id="TIGR00773">
    <property type="entry name" value="NhaA"/>
    <property type="match status" value="1"/>
</dbReference>
<feature type="transmembrane region" description="Helical" evidence="6">
    <location>
        <begin position="135"/>
        <end position="156"/>
    </location>
</feature>
<feature type="transmembrane region" description="Helical" evidence="6">
    <location>
        <begin position="165"/>
        <end position="186"/>
    </location>
</feature>
<dbReference type="PANTHER" id="PTHR30341:SF0">
    <property type="entry name" value="NA(+)_H(+) ANTIPORTER NHAA"/>
    <property type="match status" value="1"/>
</dbReference>
<dbReference type="InterPro" id="IPR023171">
    <property type="entry name" value="Na/H_antiporter_dom_sf"/>
</dbReference>
<evidence type="ECO:0000256" key="6">
    <source>
        <dbReference type="HAMAP-Rule" id="MF_01844"/>
    </source>
</evidence>
<evidence type="ECO:0000256" key="5">
    <source>
        <dbReference type="ARBA" id="ARBA00023136"/>
    </source>
</evidence>
<keyword evidence="2 6" id="KW-1003">Cell membrane</keyword>
<comment type="function">
    <text evidence="6">Na(+)/H(+) antiporter that extrudes sodium in exchange for external protons.</text>
</comment>
<keyword evidence="4 6" id="KW-1133">Transmembrane helix</keyword>